<reference evidence="7 8" key="1">
    <citation type="journal article" date="2017" name="BMC Genomics">
        <title>Comparative genomic and phylogenomic analyses of the Bifidobacteriaceae family.</title>
        <authorList>
            <person name="Lugli G.A."/>
            <person name="Milani C."/>
            <person name="Turroni F."/>
            <person name="Duranti S."/>
            <person name="Mancabelli L."/>
            <person name="Mangifesta M."/>
            <person name="Ferrario C."/>
            <person name="Modesto M."/>
            <person name="Mattarelli P."/>
            <person name="Jiri K."/>
            <person name="van Sinderen D."/>
            <person name="Ventura M."/>
        </authorList>
    </citation>
    <scope>NUCLEOTIDE SEQUENCE [LARGE SCALE GENOMIC DNA]</scope>
    <source>
        <strain evidence="7 8">DSM 100196</strain>
    </source>
</reference>
<proteinExistence type="inferred from homology"/>
<evidence type="ECO:0000256" key="3">
    <source>
        <dbReference type="ARBA" id="ARBA00022679"/>
    </source>
</evidence>
<dbReference type="CDD" id="cd02440">
    <property type="entry name" value="AdoMet_MTases"/>
    <property type="match status" value="1"/>
</dbReference>
<keyword evidence="2" id="KW-0489">Methyltransferase</keyword>
<dbReference type="GO" id="GO:0008168">
    <property type="term" value="F:methyltransferase activity"/>
    <property type="evidence" value="ECO:0007669"/>
    <property type="project" value="UniProtKB-KW"/>
</dbReference>
<comment type="caution">
    <text evidence="7">The sequence shown here is derived from an EMBL/GenBank/DDBJ whole genome shotgun (WGS) entry which is preliminary data.</text>
</comment>
<evidence type="ECO:0000256" key="2">
    <source>
        <dbReference type="ARBA" id="ARBA00022603"/>
    </source>
</evidence>
<evidence type="ECO:0000313" key="7">
    <source>
        <dbReference type="EMBL" id="OZG60836.1"/>
    </source>
</evidence>
<keyword evidence="5" id="KW-0443">Lipid metabolism</keyword>
<dbReference type="InterPro" id="IPR003333">
    <property type="entry name" value="CMAS"/>
</dbReference>
<organism evidence="7 8">
    <name type="scientific">Bifidobacterium myosotis</name>
    <dbReference type="NCBI Taxonomy" id="1630166"/>
    <lineage>
        <taxon>Bacteria</taxon>
        <taxon>Bacillati</taxon>
        <taxon>Actinomycetota</taxon>
        <taxon>Actinomycetes</taxon>
        <taxon>Bifidobacteriales</taxon>
        <taxon>Bifidobacteriaceae</taxon>
        <taxon>Bifidobacterium</taxon>
    </lineage>
</organism>
<name>A0A261FPU1_9BIFI</name>
<dbReference type="Pfam" id="PF02353">
    <property type="entry name" value="CMAS"/>
    <property type="match status" value="1"/>
</dbReference>
<sequence>MPRKDYNTSQLGALWNTSWNISENEVDMANGKAMTVAEMVSLFLDPATPVRVDAFDGSHFGPASADLNVRITSPNCMYQLLTHPNEIGIVRAYVLGDFDVVGIDYADPYPALRKLISLAKYVKPITPVAVARVSAGILSHGFRKPPVPATEGPSKFDRIKRGLLPHTEKADSETVSFHYDMSNEFYADFLGPSMTYTCAVFDNENMSLEDAQANKLRLILDKLGLKPGERLLDIGCGWGSMVITAARRGIKALGVTLSKEQAEYANEWIAREGLQDLAEVRVQDYREVPEHDFDGICSIGMMEHVGVKNYQSYFEEMFRLLKPMGRLLNHQITISHDKPNGKPGTDEFLDRYIFPDGDLGTPGFIETCIHDAGFNVVHQENLRQHYALTLHHWNANLAEHWDDAVKQVGFERAKVWGLYMAACALNFELDGIQIHQFLAVRPDRVGHPDGKWYPLRPWWKA</sequence>
<dbReference type="GO" id="GO:0008610">
    <property type="term" value="P:lipid biosynthetic process"/>
    <property type="evidence" value="ECO:0007669"/>
    <property type="project" value="InterPro"/>
</dbReference>
<dbReference type="InterPro" id="IPR050723">
    <property type="entry name" value="CFA/CMAS"/>
</dbReference>
<dbReference type="PIRSF" id="PIRSF003085">
    <property type="entry name" value="CMAS"/>
    <property type="match status" value="1"/>
</dbReference>
<dbReference type="Gene3D" id="3.40.50.150">
    <property type="entry name" value="Vaccinia Virus protein VP39"/>
    <property type="match status" value="1"/>
</dbReference>
<feature type="active site" evidence="6">
    <location>
        <position position="423"/>
    </location>
</feature>
<evidence type="ECO:0000256" key="5">
    <source>
        <dbReference type="ARBA" id="ARBA00023098"/>
    </source>
</evidence>
<keyword evidence="8" id="KW-1185">Reference proteome</keyword>
<dbReference type="SUPFAM" id="SSF53335">
    <property type="entry name" value="S-adenosyl-L-methionine-dependent methyltransferases"/>
    <property type="match status" value="1"/>
</dbReference>
<protein>
    <submittedName>
        <fullName evidence="7">Cyclopropane-fatty-acyl-phospholipid synthase</fullName>
    </submittedName>
</protein>
<keyword evidence="4" id="KW-0949">S-adenosyl-L-methionine</keyword>
<dbReference type="Proteomes" id="UP000216871">
    <property type="component" value="Unassembled WGS sequence"/>
</dbReference>
<dbReference type="PANTHER" id="PTHR43667:SF1">
    <property type="entry name" value="CYCLOPROPANE-FATTY-ACYL-PHOSPHOLIPID SYNTHASE"/>
    <property type="match status" value="1"/>
</dbReference>
<gene>
    <name evidence="7" type="ORF">BMYO_0633</name>
</gene>
<keyword evidence="3" id="KW-0808">Transferase</keyword>
<dbReference type="InterPro" id="IPR029063">
    <property type="entry name" value="SAM-dependent_MTases_sf"/>
</dbReference>
<evidence type="ECO:0000256" key="1">
    <source>
        <dbReference type="ARBA" id="ARBA00010815"/>
    </source>
</evidence>
<comment type="similarity">
    <text evidence="1">Belongs to the CFA/CMAS family.</text>
</comment>
<dbReference type="EMBL" id="MWWW01000005">
    <property type="protein sequence ID" value="OZG60836.1"/>
    <property type="molecule type" value="Genomic_DNA"/>
</dbReference>
<dbReference type="PANTHER" id="PTHR43667">
    <property type="entry name" value="CYCLOPROPANE-FATTY-ACYL-PHOSPHOLIPID SYNTHASE"/>
    <property type="match status" value="1"/>
</dbReference>
<accession>A0A261FPU1</accession>
<evidence type="ECO:0000313" key="8">
    <source>
        <dbReference type="Proteomes" id="UP000216871"/>
    </source>
</evidence>
<dbReference type="AlphaFoldDB" id="A0A261FPU1"/>
<dbReference type="GO" id="GO:0032259">
    <property type="term" value="P:methylation"/>
    <property type="evidence" value="ECO:0007669"/>
    <property type="project" value="UniProtKB-KW"/>
</dbReference>
<evidence type="ECO:0000256" key="4">
    <source>
        <dbReference type="ARBA" id="ARBA00022691"/>
    </source>
</evidence>
<evidence type="ECO:0000256" key="6">
    <source>
        <dbReference type="PIRSR" id="PIRSR003085-1"/>
    </source>
</evidence>